<dbReference type="AlphaFoldDB" id="A0A9Q1EIY3"/>
<dbReference type="InterPro" id="IPR017855">
    <property type="entry name" value="SMAD-like_dom_sf"/>
</dbReference>
<name>A0A9Q1EIY3_SYNKA</name>
<dbReference type="SUPFAM" id="SSF49879">
    <property type="entry name" value="SMAD/FHA domain"/>
    <property type="match status" value="1"/>
</dbReference>
<dbReference type="InterPro" id="IPR036388">
    <property type="entry name" value="WH-like_DNA-bd_sf"/>
</dbReference>
<dbReference type="GO" id="GO:0045944">
    <property type="term" value="P:positive regulation of transcription by RNA polymerase II"/>
    <property type="evidence" value="ECO:0007669"/>
    <property type="project" value="UniProtKB-ARBA"/>
</dbReference>
<dbReference type="InterPro" id="IPR019471">
    <property type="entry name" value="Interferon_reg_factor-3"/>
</dbReference>
<dbReference type="PANTHER" id="PTHR11949:SF26">
    <property type="entry name" value="INTERFERON REGULATORY FACTOR 9"/>
    <property type="match status" value="1"/>
</dbReference>
<sequence>MRSMAMSGRVRSTRRLRSWMVDQVNSGRYPGLMWDDVAKTMFRIPWKHAGKQDFRSDEDAAIFKAWAVFKGKLSEDTRSDPASWKTRLRCALNKSPEFSEVNERSQLDISEPYKVYRLVPMAEQGVAASGIKDEARPGRRKKRSDTDSEEENLTKKPKNEVISLQSISMTPQQIEVEREITIESEEGTEALLLKNDSSTIEVNEIQLNFMIETLPPAGALPTLVVSVHYVGKEVLKKEIFQRDIRVAYFPPSASPPPPFALAAERVALPKPAGSISGDQLQACSKLLIFMEKGVLLASNTMGVIAQRFCQGRVFWRGPHEGDKGPHKLERTPIPVCLFNRQTFQQELNMFRSSGGTPPQCGVTLCFGEELDTEETSNKLITVHISLPWATQQVQEAQSFRESVALLQTLANQSPLSEVTLNLVGIS</sequence>
<comment type="caution">
    <text evidence="9">The sequence shown here is derived from an EMBL/GenBank/DDBJ whole genome shotgun (WGS) entry which is preliminary data.</text>
</comment>
<dbReference type="FunFam" id="1.10.10.10:FF:000041">
    <property type="entry name" value="Interferon regulatory factor 4"/>
    <property type="match status" value="1"/>
</dbReference>
<gene>
    <name evidence="9" type="ORF">SKAU_G00342900</name>
</gene>
<evidence type="ECO:0000256" key="4">
    <source>
        <dbReference type="ARBA" id="ARBA00023159"/>
    </source>
</evidence>
<organism evidence="9 10">
    <name type="scientific">Synaphobranchus kaupii</name>
    <name type="common">Kaup's arrowtooth eel</name>
    <dbReference type="NCBI Taxonomy" id="118154"/>
    <lineage>
        <taxon>Eukaryota</taxon>
        <taxon>Metazoa</taxon>
        <taxon>Chordata</taxon>
        <taxon>Craniata</taxon>
        <taxon>Vertebrata</taxon>
        <taxon>Euteleostomi</taxon>
        <taxon>Actinopterygii</taxon>
        <taxon>Neopterygii</taxon>
        <taxon>Teleostei</taxon>
        <taxon>Anguilliformes</taxon>
        <taxon>Synaphobranchidae</taxon>
        <taxon>Synaphobranchus</taxon>
    </lineage>
</organism>
<dbReference type="SMART" id="SM01243">
    <property type="entry name" value="IRF-3"/>
    <property type="match status" value="1"/>
</dbReference>
<dbReference type="Pfam" id="PF10401">
    <property type="entry name" value="IRF-3"/>
    <property type="match status" value="1"/>
</dbReference>
<dbReference type="Pfam" id="PF00605">
    <property type="entry name" value="IRF"/>
    <property type="match status" value="1"/>
</dbReference>
<evidence type="ECO:0000313" key="9">
    <source>
        <dbReference type="EMBL" id="KAJ8339657.1"/>
    </source>
</evidence>
<evidence type="ECO:0000313" key="10">
    <source>
        <dbReference type="Proteomes" id="UP001152622"/>
    </source>
</evidence>
<dbReference type="PROSITE" id="PS00601">
    <property type="entry name" value="IRF_1"/>
    <property type="match status" value="1"/>
</dbReference>
<dbReference type="CDD" id="cd00103">
    <property type="entry name" value="IRF"/>
    <property type="match status" value="1"/>
</dbReference>
<evidence type="ECO:0000256" key="3">
    <source>
        <dbReference type="ARBA" id="ARBA00023125"/>
    </source>
</evidence>
<dbReference type="Gene3D" id="2.60.200.10">
    <property type="match status" value="1"/>
</dbReference>
<keyword evidence="10" id="KW-1185">Reference proteome</keyword>
<evidence type="ECO:0000256" key="6">
    <source>
        <dbReference type="ARBA" id="ARBA00023242"/>
    </source>
</evidence>
<dbReference type="GO" id="GO:0000981">
    <property type="term" value="F:DNA-binding transcription factor activity, RNA polymerase II-specific"/>
    <property type="evidence" value="ECO:0007669"/>
    <property type="project" value="TreeGrafter"/>
</dbReference>
<dbReference type="GO" id="GO:0002376">
    <property type="term" value="P:immune system process"/>
    <property type="evidence" value="ECO:0007669"/>
    <property type="project" value="TreeGrafter"/>
</dbReference>
<feature type="domain" description="IRF tryptophan pentad repeat" evidence="8">
    <location>
        <begin position="13"/>
        <end position="120"/>
    </location>
</feature>
<keyword evidence="4" id="KW-0010">Activator</keyword>
<evidence type="ECO:0000256" key="1">
    <source>
        <dbReference type="ARBA" id="ARBA00004123"/>
    </source>
</evidence>
<dbReference type="GO" id="GO:0000978">
    <property type="term" value="F:RNA polymerase II cis-regulatory region sequence-specific DNA binding"/>
    <property type="evidence" value="ECO:0007669"/>
    <property type="project" value="TreeGrafter"/>
</dbReference>
<dbReference type="InterPro" id="IPR001346">
    <property type="entry name" value="Interferon_reg_fact_DNA-bd_dom"/>
</dbReference>
<dbReference type="EMBL" id="JAINUF010000016">
    <property type="protein sequence ID" value="KAJ8339657.1"/>
    <property type="molecule type" value="Genomic_DNA"/>
</dbReference>
<dbReference type="InterPro" id="IPR008984">
    <property type="entry name" value="SMAD_FHA_dom_sf"/>
</dbReference>
<dbReference type="Proteomes" id="UP001152622">
    <property type="component" value="Chromosome 16"/>
</dbReference>
<comment type="subcellular location">
    <subcellularLocation>
        <location evidence="1">Nucleus</location>
    </subcellularLocation>
</comment>
<evidence type="ECO:0000259" key="8">
    <source>
        <dbReference type="PROSITE" id="PS51507"/>
    </source>
</evidence>
<keyword evidence="5" id="KW-0804">Transcription</keyword>
<dbReference type="OrthoDB" id="5958224at2759"/>
<accession>A0A9Q1EIY3</accession>
<dbReference type="PANTHER" id="PTHR11949">
    <property type="entry name" value="INTERFERON REGULATORY FACTOR"/>
    <property type="match status" value="1"/>
</dbReference>
<dbReference type="InterPro" id="IPR019817">
    <property type="entry name" value="Interferon_reg_fac_CS"/>
</dbReference>
<feature type="region of interest" description="Disordered" evidence="7">
    <location>
        <begin position="127"/>
        <end position="157"/>
    </location>
</feature>
<dbReference type="PRINTS" id="PR00267">
    <property type="entry name" value="INTFRNREGFCT"/>
</dbReference>
<dbReference type="GO" id="GO:0005634">
    <property type="term" value="C:nucleus"/>
    <property type="evidence" value="ECO:0007669"/>
    <property type="project" value="UniProtKB-SubCell"/>
</dbReference>
<evidence type="ECO:0000256" key="2">
    <source>
        <dbReference type="ARBA" id="ARBA00023015"/>
    </source>
</evidence>
<keyword evidence="6" id="KW-0539">Nucleus</keyword>
<evidence type="ECO:0000256" key="5">
    <source>
        <dbReference type="ARBA" id="ARBA00023163"/>
    </source>
</evidence>
<dbReference type="FunFam" id="2.60.200.10:FF:000019">
    <property type="entry name" value="Interferon regulatory factor 9"/>
    <property type="match status" value="1"/>
</dbReference>
<dbReference type="PROSITE" id="PS51507">
    <property type="entry name" value="IRF_2"/>
    <property type="match status" value="1"/>
</dbReference>
<reference evidence="9" key="1">
    <citation type="journal article" date="2023" name="Science">
        <title>Genome structures resolve the early diversification of teleost fishes.</title>
        <authorList>
            <person name="Parey E."/>
            <person name="Louis A."/>
            <person name="Montfort J."/>
            <person name="Bouchez O."/>
            <person name="Roques C."/>
            <person name="Iampietro C."/>
            <person name="Lluch J."/>
            <person name="Castinel A."/>
            <person name="Donnadieu C."/>
            <person name="Desvignes T."/>
            <person name="Floi Bucao C."/>
            <person name="Jouanno E."/>
            <person name="Wen M."/>
            <person name="Mejri S."/>
            <person name="Dirks R."/>
            <person name="Jansen H."/>
            <person name="Henkel C."/>
            <person name="Chen W.J."/>
            <person name="Zahm M."/>
            <person name="Cabau C."/>
            <person name="Klopp C."/>
            <person name="Thompson A.W."/>
            <person name="Robinson-Rechavi M."/>
            <person name="Braasch I."/>
            <person name="Lecointre G."/>
            <person name="Bobe J."/>
            <person name="Postlethwait J.H."/>
            <person name="Berthelot C."/>
            <person name="Roest Crollius H."/>
            <person name="Guiguen Y."/>
        </authorList>
    </citation>
    <scope>NUCLEOTIDE SEQUENCE</scope>
    <source>
        <strain evidence="9">WJC10195</strain>
    </source>
</reference>
<proteinExistence type="predicted"/>
<dbReference type="SMART" id="SM00348">
    <property type="entry name" value="IRF"/>
    <property type="match status" value="1"/>
</dbReference>
<dbReference type="Gene3D" id="1.10.10.10">
    <property type="entry name" value="Winged helix-like DNA-binding domain superfamily/Winged helix DNA-binding domain"/>
    <property type="match status" value="1"/>
</dbReference>
<dbReference type="SUPFAM" id="SSF46785">
    <property type="entry name" value="Winged helix' DNA-binding domain"/>
    <property type="match status" value="1"/>
</dbReference>
<keyword evidence="3" id="KW-0238">DNA-binding</keyword>
<dbReference type="InterPro" id="IPR036390">
    <property type="entry name" value="WH_DNA-bd_sf"/>
</dbReference>
<protein>
    <recommendedName>
        <fullName evidence="8">IRF tryptophan pentad repeat domain-containing protein</fullName>
    </recommendedName>
</protein>
<evidence type="ECO:0000256" key="7">
    <source>
        <dbReference type="SAM" id="MobiDB-lite"/>
    </source>
</evidence>
<keyword evidence="2" id="KW-0805">Transcription regulation</keyword>